<name>A0A4R1N8K5_9RHOB</name>
<evidence type="ECO:0000313" key="2">
    <source>
        <dbReference type="Proteomes" id="UP000295673"/>
    </source>
</evidence>
<accession>A0A4R1N8K5</accession>
<keyword evidence="2" id="KW-1185">Reference proteome</keyword>
<sequence length="121" mass="13510">MHRARMSKQSKSLIYDLVRLAEQEGRGSPAFATVQDNPDCHSAVMASLETHVDGALSGLDHSDVFLWHLAKSCDFWAPLLKLADFAEIAYQLRGADVLRGQGGKQWRDGVNFQDLPWWPSA</sequence>
<evidence type="ECO:0000313" key="1">
    <source>
        <dbReference type="EMBL" id="TCK99003.1"/>
    </source>
</evidence>
<protein>
    <submittedName>
        <fullName evidence="1">Uncharacterized protein</fullName>
    </submittedName>
</protein>
<dbReference type="Proteomes" id="UP000295673">
    <property type="component" value="Unassembled WGS sequence"/>
</dbReference>
<reference evidence="1 2" key="1">
    <citation type="submission" date="2019-03" db="EMBL/GenBank/DDBJ databases">
        <title>Genomic Encyclopedia of Archaeal and Bacterial Type Strains, Phase II (KMG-II): from individual species to whole genera.</title>
        <authorList>
            <person name="Goeker M."/>
        </authorList>
    </citation>
    <scope>NUCLEOTIDE SEQUENCE [LARGE SCALE GENOMIC DNA]</scope>
    <source>
        <strain evidence="1 2">DSM 26433</strain>
    </source>
</reference>
<comment type="caution">
    <text evidence="1">The sequence shown here is derived from an EMBL/GenBank/DDBJ whole genome shotgun (WGS) entry which is preliminary data.</text>
</comment>
<gene>
    <name evidence="1" type="ORF">BXY66_4068</name>
</gene>
<proteinExistence type="predicted"/>
<dbReference type="EMBL" id="SMGR01000006">
    <property type="protein sequence ID" value="TCK99003.1"/>
    <property type="molecule type" value="Genomic_DNA"/>
</dbReference>
<organism evidence="1 2">
    <name type="scientific">Shimia isoporae</name>
    <dbReference type="NCBI Taxonomy" id="647720"/>
    <lineage>
        <taxon>Bacteria</taxon>
        <taxon>Pseudomonadati</taxon>
        <taxon>Pseudomonadota</taxon>
        <taxon>Alphaproteobacteria</taxon>
        <taxon>Rhodobacterales</taxon>
        <taxon>Roseobacteraceae</taxon>
    </lineage>
</organism>
<dbReference type="AlphaFoldDB" id="A0A4R1N8K5"/>